<sequence>MRTWRSPPLPPRWTSSAQPLFVARREELAWIDEAWEDALRGSAGALFLSGDAGSGKSRLVAEACTRLHARGAAVLSGACIQELGAAFEPLDQVVRQLLAGLDDEASDAAADTVRLLREVFARSPARERDEQDAAPDVGQMRLYDGVVELLGAVSDARPLVITIDDLHWAEPTAIRLLAHLVRRTVERADGARVLILGTLRAGPLERSEALGEMLAELQSSDAVRTRELAPLNPGEIADYLAAQLALPSTGLGHSAGTLYALTGGNPFLLRESWRAVVEAETGAAGQPIAVPQSIGELFQSRLARFDEQQRTVLALAAVLGLEPDLGELLAVSAAPPAVPRPLVFAAVELAVSLGLLEAPRGRDGRYRFVHAIARQLVLEAAGPTALPALHARIAQTLERQFPAAPHRVQRLAHHYSAARSLGFGDRAVSYLIRASELADQRLAHEDAGRLFERAAECTSDAAERDSLRVQAARRWIAATDFAQARELCEQVIELAAPRTRVLAAIEFEEASWKPGLPGHRAVDMLTAALAGIPPDDGDPLRIEALGALSRAIAFTGDIDAAEALVERAIALARRCTDPTVLPQVLRASITQSLRPQGLAARRERARELVGLGQRPHSDALGAGANFLSVSGYVLGDGQGMLAAEERVADCARHWGGYWQYWAVCARFGRMYIAGRLTDAAALCAQLASVESGFRSDLSLGVNALQSYMVRRERGRLDSVRHLVTGEESPSSRWAPGLLALYCELEMREPARLLLRWLLEREAAPARRAAGARASGQWPAQLLFMVEAALWLGDRRAAAELRPLLAEYEGLNVMSGYYVAIFGSADRYLGQLDALCAVGDPGAHFEAALALDERTGAPLHAAYTLAATARFLRQYEPHSARAAALAERAEAIARPAGLARVLRMLQPSGPAEQAASAGHRPDGLTARELEVIALLADGRSNRQIAGALVISEHTAANHVRSILVKIGANNRTQAAKYARENRLA</sequence>
<dbReference type="PANTHER" id="PTHR16305:SF35">
    <property type="entry name" value="TRANSCRIPTIONAL ACTIVATOR DOMAIN"/>
    <property type="match status" value="1"/>
</dbReference>
<gene>
    <name evidence="4" type="ORF">SAMN04489834_2957</name>
</gene>
<dbReference type="GO" id="GO:0005524">
    <property type="term" value="F:ATP binding"/>
    <property type="evidence" value="ECO:0007669"/>
    <property type="project" value="UniProtKB-KW"/>
</dbReference>
<protein>
    <submittedName>
        <fullName evidence="4">Regulatory protein, luxR family</fullName>
    </submittedName>
</protein>
<dbReference type="PROSITE" id="PS50043">
    <property type="entry name" value="HTH_LUXR_2"/>
    <property type="match status" value="1"/>
</dbReference>
<evidence type="ECO:0000259" key="3">
    <source>
        <dbReference type="PROSITE" id="PS50043"/>
    </source>
</evidence>
<dbReference type="InterPro" id="IPR041664">
    <property type="entry name" value="AAA_16"/>
</dbReference>
<dbReference type="STRING" id="412690.SAMN04489834_2957"/>
<name>A0A1H1Y3N8_9MICO</name>
<dbReference type="SUPFAM" id="SSF46894">
    <property type="entry name" value="C-terminal effector domain of the bipartite response regulators"/>
    <property type="match status" value="1"/>
</dbReference>
<dbReference type="GO" id="GO:0003677">
    <property type="term" value="F:DNA binding"/>
    <property type="evidence" value="ECO:0007669"/>
    <property type="project" value="InterPro"/>
</dbReference>
<proteinExistence type="predicted"/>
<keyword evidence="5" id="KW-1185">Reference proteome</keyword>
<feature type="domain" description="HTH luxR-type" evidence="3">
    <location>
        <begin position="916"/>
        <end position="981"/>
    </location>
</feature>
<dbReference type="SUPFAM" id="SSF48452">
    <property type="entry name" value="TPR-like"/>
    <property type="match status" value="1"/>
</dbReference>
<keyword evidence="2" id="KW-0067">ATP-binding</keyword>
<dbReference type="PANTHER" id="PTHR16305">
    <property type="entry name" value="TESTICULAR SOLUBLE ADENYLYL CYCLASE"/>
    <property type="match status" value="1"/>
</dbReference>
<evidence type="ECO:0000313" key="5">
    <source>
        <dbReference type="Proteomes" id="UP000181956"/>
    </source>
</evidence>
<dbReference type="InterPro" id="IPR000792">
    <property type="entry name" value="Tscrpt_reg_LuxR_C"/>
</dbReference>
<dbReference type="AlphaFoldDB" id="A0A1H1Y3N8"/>
<evidence type="ECO:0000256" key="1">
    <source>
        <dbReference type="ARBA" id="ARBA00022741"/>
    </source>
</evidence>
<dbReference type="InterPro" id="IPR027417">
    <property type="entry name" value="P-loop_NTPase"/>
</dbReference>
<dbReference type="Pfam" id="PF13191">
    <property type="entry name" value="AAA_16"/>
    <property type="match status" value="1"/>
</dbReference>
<dbReference type="Pfam" id="PF00196">
    <property type="entry name" value="GerE"/>
    <property type="match status" value="1"/>
</dbReference>
<dbReference type="GO" id="GO:0005737">
    <property type="term" value="C:cytoplasm"/>
    <property type="evidence" value="ECO:0007669"/>
    <property type="project" value="TreeGrafter"/>
</dbReference>
<dbReference type="Proteomes" id="UP000181956">
    <property type="component" value="Chromosome I"/>
</dbReference>
<dbReference type="GO" id="GO:0006355">
    <property type="term" value="P:regulation of DNA-templated transcription"/>
    <property type="evidence" value="ECO:0007669"/>
    <property type="project" value="InterPro"/>
</dbReference>
<dbReference type="InterPro" id="IPR036388">
    <property type="entry name" value="WH-like_DNA-bd_sf"/>
</dbReference>
<evidence type="ECO:0000256" key="2">
    <source>
        <dbReference type="ARBA" id="ARBA00022840"/>
    </source>
</evidence>
<reference evidence="5" key="1">
    <citation type="submission" date="2016-10" db="EMBL/GenBank/DDBJ databases">
        <authorList>
            <person name="Varghese N."/>
            <person name="Submissions S."/>
        </authorList>
    </citation>
    <scope>NUCLEOTIDE SEQUENCE [LARGE SCALE GENOMIC DNA]</scope>
    <source>
        <strain evidence="5">DSM 21772</strain>
    </source>
</reference>
<dbReference type="Gene3D" id="3.40.50.300">
    <property type="entry name" value="P-loop containing nucleotide triphosphate hydrolases"/>
    <property type="match status" value="1"/>
</dbReference>
<dbReference type="InterPro" id="IPR011990">
    <property type="entry name" value="TPR-like_helical_dom_sf"/>
</dbReference>
<dbReference type="RefSeq" id="WP_172829722.1">
    <property type="nucleotide sequence ID" value="NZ_LT629742.1"/>
</dbReference>
<dbReference type="InterPro" id="IPR016032">
    <property type="entry name" value="Sig_transdc_resp-reg_C-effctor"/>
</dbReference>
<dbReference type="Gene3D" id="1.10.10.10">
    <property type="entry name" value="Winged helix-like DNA-binding domain superfamily/Winged helix DNA-binding domain"/>
    <property type="match status" value="1"/>
</dbReference>
<dbReference type="GO" id="GO:0004016">
    <property type="term" value="F:adenylate cyclase activity"/>
    <property type="evidence" value="ECO:0007669"/>
    <property type="project" value="TreeGrafter"/>
</dbReference>
<keyword evidence="1" id="KW-0547">Nucleotide-binding</keyword>
<organism evidence="4 5">
    <name type="scientific">Microterricola viridarii</name>
    <dbReference type="NCBI Taxonomy" id="412690"/>
    <lineage>
        <taxon>Bacteria</taxon>
        <taxon>Bacillati</taxon>
        <taxon>Actinomycetota</taxon>
        <taxon>Actinomycetes</taxon>
        <taxon>Micrococcales</taxon>
        <taxon>Microbacteriaceae</taxon>
        <taxon>Microterricola</taxon>
    </lineage>
</organism>
<accession>A0A1H1Y3N8</accession>
<dbReference type="CDD" id="cd06170">
    <property type="entry name" value="LuxR_C_like"/>
    <property type="match status" value="1"/>
</dbReference>
<dbReference type="SMART" id="SM00421">
    <property type="entry name" value="HTH_LUXR"/>
    <property type="match status" value="1"/>
</dbReference>
<evidence type="ECO:0000313" key="4">
    <source>
        <dbReference type="EMBL" id="SDT15626.1"/>
    </source>
</evidence>
<dbReference type="EMBL" id="LT629742">
    <property type="protein sequence ID" value="SDT15626.1"/>
    <property type="molecule type" value="Genomic_DNA"/>
</dbReference>
<dbReference type="SUPFAM" id="SSF52540">
    <property type="entry name" value="P-loop containing nucleoside triphosphate hydrolases"/>
    <property type="match status" value="1"/>
</dbReference>
<dbReference type="PRINTS" id="PR00038">
    <property type="entry name" value="HTHLUXR"/>
</dbReference>